<dbReference type="EMBL" id="UINC01205493">
    <property type="protein sequence ID" value="SVE26691.1"/>
    <property type="molecule type" value="Genomic_DNA"/>
</dbReference>
<organism evidence="1">
    <name type="scientific">marine metagenome</name>
    <dbReference type="NCBI Taxonomy" id="408172"/>
    <lineage>
        <taxon>unclassified sequences</taxon>
        <taxon>metagenomes</taxon>
        <taxon>ecological metagenomes</taxon>
    </lineage>
</organism>
<gene>
    <name evidence="1" type="ORF">METZ01_LOCUS479545</name>
</gene>
<sequence>MQDIAHQLDEQSRRAFISHAAKAALGVSILPTSMLAKSIEASSAAKVHCDNVIFLYMKGGMSHVDT</sequence>
<evidence type="ECO:0008006" key="2">
    <source>
        <dbReference type="Google" id="ProtNLM"/>
    </source>
</evidence>
<proteinExistence type="predicted"/>
<reference evidence="1" key="1">
    <citation type="submission" date="2018-05" db="EMBL/GenBank/DDBJ databases">
        <authorList>
            <person name="Lanie J.A."/>
            <person name="Ng W.-L."/>
            <person name="Kazmierczak K.M."/>
            <person name="Andrzejewski T.M."/>
            <person name="Davidsen T.M."/>
            <person name="Wayne K.J."/>
            <person name="Tettelin H."/>
            <person name="Glass J.I."/>
            <person name="Rusch D."/>
            <person name="Podicherti R."/>
            <person name="Tsui H.-C.T."/>
            <person name="Winkler M.E."/>
        </authorList>
    </citation>
    <scope>NUCLEOTIDE SEQUENCE</scope>
</reference>
<name>A0A383C3E2_9ZZZZ</name>
<feature type="non-terminal residue" evidence="1">
    <location>
        <position position="66"/>
    </location>
</feature>
<evidence type="ECO:0000313" key="1">
    <source>
        <dbReference type="EMBL" id="SVE26691.1"/>
    </source>
</evidence>
<protein>
    <recommendedName>
        <fullName evidence="2">DUF1501 domain-containing protein</fullName>
    </recommendedName>
</protein>
<dbReference type="AlphaFoldDB" id="A0A383C3E2"/>
<accession>A0A383C3E2</accession>